<evidence type="ECO:0000256" key="4">
    <source>
        <dbReference type="SAM" id="MobiDB-lite"/>
    </source>
</evidence>
<sequence length="864" mass="89054">MYIKSPLIVVSALSCLLTACGGGSDSSPTEITTRSVFTETSELQTGGDTCPNGGVSIDLGLDNNGNGVLDADEITETRIVCHGADGSDGTDGTNGQDGDPGQDGADGADGADGEDGTSALLNIAAEPAGSNCANGGLLVEAGLDLNQNSMLEEDEVTSSEYVCHGLDGADGSDGAPGQDGVDGSDGADGSNGSNGSDGADGTDGAPGEDGENANDLLSVSDATLAEADSVLTFTVNMREAQAVDKTFTYGTVNVTATSGSDYQATAGKLTFLAGETTKTIDVNLLDDSTYECDEYFLLQLSGGTTVSAFGIISQDLDINEVNFAESTYFVNEDAGTASLELQLTQATCEELTLPLSFSSSDATEDDDYVTADAVFAAGATSTTVNITIVDDSLAEERETINVSIDDLTTYVGGGTDSTDLVIMPVAKTLEGGSYGTCVTSQDGLTKCFGYGDNNTFFHLNDQELGDEHEEMGENLDAAQFGSQVPLQVSVGEYISCALFPGNVVKCVGYSNNFGVDTATWGSTYGDSAAELGDNMNAIDLGSGFTTIQVEVGNDHACALSEEGEVKCWGSNSNGRLGHEATGDIGDAGGAEMGDALTAIDLGTGVKAEQLSVGYLNACVVVTGGHVKCWGSNSYGQLGLGDSNHRGDGKDELNVDLAPGVSEMGDDLPNVDLGTGRTAKKVFSGYRKTCAILDNDDLKCWGRNFDGALGQGSELNLGDDDDEMGDDLLPIELGTGLYAVDVSIGFYIVCALLNNDQVKCWGDGGYIADGTDHDIGDGKDEFGVDLVDPLSEMGDALASLDFGTGLSVKAISGNGSQTCVLLSDDTVKCFGEGEYSVLGQPDWYEDYLGDEESETGDNLPVVNLY</sequence>
<dbReference type="InterPro" id="IPR018247">
    <property type="entry name" value="EF_Hand_1_Ca_BS"/>
</dbReference>
<dbReference type="RefSeq" id="WP_345338616.1">
    <property type="nucleotide sequence ID" value="NZ_BAABLI010000006.1"/>
</dbReference>
<dbReference type="Gene3D" id="2.130.10.30">
    <property type="entry name" value="Regulator of chromosome condensation 1/beta-lactamase-inhibitor protein II"/>
    <property type="match status" value="2"/>
</dbReference>
<dbReference type="PROSITE" id="PS00018">
    <property type="entry name" value="EF_HAND_1"/>
    <property type="match status" value="1"/>
</dbReference>
<dbReference type="Gene3D" id="2.60.40.2030">
    <property type="match status" value="2"/>
</dbReference>
<evidence type="ECO:0000313" key="7">
    <source>
        <dbReference type="EMBL" id="MFD2095448.1"/>
    </source>
</evidence>
<evidence type="ECO:0000256" key="1">
    <source>
        <dbReference type="ARBA" id="ARBA00022729"/>
    </source>
</evidence>
<name>A0ABW4XK61_9GAMM</name>
<evidence type="ECO:0000256" key="2">
    <source>
        <dbReference type="ARBA" id="ARBA00022737"/>
    </source>
</evidence>
<dbReference type="InterPro" id="IPR008160">
    <property type="entry name" value="Collagen"/>
</dbReference>
<dbReference type="Pfam" id="PF13540">
    <property type="entry name" value="RCC1_2"/>
    <property type="match status" value="4"/>
</dbReference>
<dbReference type="SUPFAM" id="SSF141072">
    <property type="entry name" value="CalX-like"/>
    <property type="match status" value="2"/>
</dbReference>
<dbReference type="InterPro" id="IPR000408">
    <property type="entry name" value="Reg_chr_condens"/>
</dbReference>
<feature type="signal peptide" evidence="5">
    <location>
        <begin position="1"/>
        <end position="19"/>
    </location>
</feature>
<reference evidence="8" key="1">
    <citation type="journal article" date="2019" name="Int. J. Syst. Evol. Microbiol.">
        <title>The Global Catalogue of Microorganisms (GCM) 10K type strain sequencing project: providing services to taxonomists for standard genome sequencing and annotation.</title>
        <authorList>
            <consortium name="The Broad Institute Genomics Platform"/>
            <consortium name="The Broad Institute Genome Sequencing Center for Infectious Disease"/>
            <person name="Wu L."/>
            <person name="Ma J."/>
        </authorList>
    </citation>
    <scope>NUCLEOTIDE SEQUENCE [LARGE SCALE GENOMIC DNA]</scope>
    <source>
        <strain evidence="8">CGMCC 1.10992</strain>
    </source>
</reference>
<dbReference type="Pfam" id="PF01391">
    <property type="entry name" value="Collagen"/>
    <property type="match status" value="1"/>
</dbReference>
<evidence type="ECO:0000256" key="5">
    <source>
        <dbReference type="SAM" id="SignalP"/>
    </source>
</evidence>
<protein>
    <submittedName>
        <fullName evidence="7">Calx-beta domain-containing protein</fullName>
    </submittedName>
</protein>
<evidence type="ECO:0000313" key="8">
    <source>
        <dbReference type="Proteomes" id="UP001597380"/>
    </source>
</evidence>
<dbReference type="PANTHER" id="PTHR45982">
    <property type="entry name" value="REGULATOR OF CHROMOSOME CONDENSATION"/>
    <property type="match status" value="1"/>
</dbReference>
<dbReference type="InterPro" id="IPR009091">
    <property type="entry name" value="RCC1/BLIP-II"/>
</dbReference>
<accession>A0ABW4XK61</accession>
<dbReference type="EMBL" id="JBHUHT010000009">
    <property type="protein sequence ID" value="MFD2095448.1"/>
    <property type="molecule type" value="Genomic_DNA"/>
</dbReference>
<keyword evidence="3" id="KW-0106">Calcium</keyword>
<dbReference type="Pfam" id="PF03160">
    <property type="entry name" value="Calx-beta"/>
    <property type="match status" value="2"/>
</dbReference>
<feature type="region of interest" description="Disordered" evidence="4">
    <location>
        <begin position="82"/>
        <end position="116"/>
    </location>
</feature>
<feature type="domain" description="Calx-beta" evidence="6">
    <location>
        <begin position="205"/>
        <end position="301"/>
    </location>
</feature>
<comment type="caution">
    <text evidence="7">The sequence shown here is derived from an EMBL/GenBank/DDBJ whole genome shotgun (WGS) entry which is preliminary data.</text>
</comment>
<dbReference type="Pfam" id="PF23657">
    <property type="entry name" value="DUF7151"/>
    <property type="match status" value="2"/>
</dbReference>
<dbReference type="SUPFAM" id="SSF50985">
    <property type="entry name" value="RCC1/BLIP-II"/>
    <property type="match status" value="1"/>
</dbReference>
<dbReference type="Proteomes" id="UP001597380">
    <property type="component" value="Unassembled WGS sequence"/>
</dbReference>
<dbReference type="PROSITE" id="PS51257">
    <property type="entry name" value="PROKAR_LIPOPROTEIN"/>
    <property type="match status" value="1"/>
</dbReference>
<dbReference type="SMART" id="SM00237">
    <property type="entry name" value="Calx_beta"/>
    <property type="match status" value="2"/>
</dbReference>
<dbReference type="InterPro" id="IPR055575">
    <property type="entry name" value="DUF7151"/>
</dbReference>
<keyword evidence="1 5" id="KW-0732">Signal</keyword>
<dbReference type="PANTHER" id="PTHR45982:SF1">
    <property type="entry name" value="REGULATOR OF CHROMOSOME CONDENSATION"/>
    <property type="match status" value="1"/>
</dbReference>
<proteinExistence type="predicted"/>
<dbReference type="InterPro" id="IPR038081">
    <property type="entry name" value="CalX-like_sf"/>
</dbReference>
<organism evidence="7 8">
    <name type="scientific">Corallincola platygyrae</name>
    <dbReference type="NCBI Taxonomy" id="1193278"/>
    <lineage>
        <taxon>Bacteria</taxon>
        <taxon>Pseudomonadati</taxon>
        <taxon>Pseudomonadota</taxon>
        <taxon>Gammaproteobacteria</taxon>
        <taxon>Alteromonadales</taxon>
        <taxon>Psychromonadaceae</taxon>
        <taxon>Corallincola</taxon>
    </lineage>
</organism>
<feature type="compositionally biased region" description="Low complexity" evidence="4">
    <location>
        <begin position="90"/>
        <end position="105"/>
    </location>
</feature>
<keyword evidence="2" id="KW-0677">Repeat</keyword>
<dbReference type="InterPro" id="IPR003644">
    <property type="entry name" value="Calx_beta"/>
</dbReference>
<evidence type="ECO:0000256" key="3">
    <source>
        <dbReference type="ARBA" id="ARBA00022837"/>
    </source>
</evidence>
<feature type="region of interest" description="Disordered" evidence="4">
    <location>
        <begin position="163"/>
        <end position="214"/>
    </location>
</feature>
<gene>
    <name evidence="7" type="ORF">ACFSJ3_05570</name>
</gene>
<feature type="compositionally biased region" description="Low complexity" evidence="4">
    <location>
        <begin position="187"/>
        <end position="205"/>
    </location>
</feature>
<feature type="domain" description="Calx-beta" evidence="6">
    <location>
        <begin position="309"/>
        <end position="405"/>
    </location>
</feature>
<dbReference type="InterPro" id="IPR051553">
    <property type="entry name" value="Ran_GTPase-activating"/>
</dbReference>
<dbReference type="PROSITE" id="PS50012">
    <property type="entry name" value="RCC1_3"/>
    <property type="match status" value="1"/>
</dbReference>
<keyword evidence="8" id="KW-1185">Reference proteome</keyword>
<feature type="chain" id="PRO_5046558657" evidence="5">
    <location>
        <begin position="20"/>
        <end position="864"/>
    </location>
</feature>
<evidence type="ECO:0000259" key="6">
    <source>
        <dbReference type="SMART" id="SM00237"/>
    </source>
</evidence>